<dbReference type="PROSITE" id="PS00895">
    <property type="entry name" value="3_HYDROXYISOBUT_DH"/>
    <property type="match status" value="1"/>
</dbReference>
<evidence type="ECO:0000313" key="4">
    <source>
        <dbReference type="Proteomes" id="UP000242320"/>
    </source>
</evidence>
<feature type="region of interest" description="Disordered" evidence="1">
    <location>
        <begin position="1"/>
        <end position="37"/>
    </location>
</feature>
<dbReference type="Proteomes" id="UP000242320">
    <property type="component" value="Unassembled WGS sequence"/>
</dbReference>
<dbReference type="Gene3D" id="3.40.50.720">
    <property type="entry name" value="NAD(P)-binding Rossmann-like Domain"/>
    <property type="match status" value="1"/>
</dbReference>
<dbReference type="InterPro" id="IPR002204">
    <property type="entry name" value="3-OH-isobutyrate_DH-rel_CS"/>
</dbReference>
<keyword evidence="4" id="KW-1185">Reference proteome</keyword>
<dbReference type="EMBL" id="NCXM01000004">
    <property type="protein sequence ID" value="OSC31180.1"/>
    <property type="molecule type" value="Genomic_DNA"/>
</dbReference>
<comment type="caution">
    <text evidence="3">The sequence shown here is derived from an EMBL/GenBank/DDBJ whole genome shotgun (WGS) entry which is preliminary data.</text>
</comment>
<proteinExistence type="predicted"/>
<organism evidence="3 4">
    <name type="scientific">Mycolicibacterium vulneris</name>
    <dbReference type="NCBI Taxonomy" id="547163"/>
    <lineage>
        <taxon>Bacteria</taxon>
        <taxon>Bacillati</taxon>
        <taxon>Actinomycetota</taxon>
        <taxon>Actinomycetes</taxon>
        <taxon>Mycobacteriales</taxon>
        <taxon>Mycobacteriaceae</taxon>
        <taxon>Mycolicibacterium</taxon>
    </lineage>
</organism>
<evidence type="ECO:0000256" key="1">
    <source>
        <dbReference type="SAM" id="MobiDB-lite"/>
    </source>
</evidence>
<dbReference type="GO" id="GO:0016054">
    <property type="term" value="P:organic acid catabolic process"/>
    <property type="evidence" value="ECO:0007669"/>
    <property type="project" value="UniProtKB-ARBA"/>
</dbReference>
<feature type="compositionally biased region" description="Polar residues" evidence="1">
    <location>
        <begin position="86"/>
        <end position="96"/>
    </location>
</feature>
<name>A0A1X2LAZ7_9MYCO</name>
<feature type="compositionally biased region" description="Low complexity" evidence="1">
    <location>
        <begin position="1"/>
        <end position="12"/>
    </location>
</feature>
<sequence>MAIASAAEPGAAGRHHRGLAIASAAEPGAAGRHHRGQGRAMEIGFIGLGSMGFPMASRPIGEKHDVVASVHNSENGIIRKEEPDLSTGSQNARYQG</sequence>
<feature type="domain" description="6-phosphogluconate dehydrogenase NADP-binding" evidence="2">
    <location>
        <begin position="42"/>
        <end position="69"/>
    </location>
</feature>
<gene>
    <name evidence="3" type="ORF">B8W69_04780</name>
</gene>
<dbReference type="Pfam" id="PF03446">
    <property type="entry name" value="NAD_binding_2"/>
    <property type="match status" value="1"/>
</dbReference>
<dbReference type="GO" id="GO:0050661">
    <property type="term" value="F:NADP binding"/>
    <property type="evidence" value="ECO:0007669"/>
    <property type="project" value="InterPro"/>
</dbReference>
<dbReference type="SUPFAM" id="SSF51735">
    <property type="entry name" value="NAD(P)-binding Rossmann-fold domains"/>
    <property type="match status" value="1"/>
</dbReference>
<dbReference type="InterPro" id="IPR036291">
    <property type="entry name" value="NAD(P)-bd_dom_sf"/>
</dbReference>
<protein>
    <recommendedName>
        <fullName evidence="2">6-phosphogluconate dehydrogenase NADP-binding domain-containing protein</fullName>
    </recommendedName>
</protein>
<reference evidence="3 4" key="1">
    <citation type="submission" date="2017-04" db="EMBL/GenBank/DDBJ databases">
        <title>The new phylogeny of genus Mycobacterium.</title>
        <authorList>
            <person name="Tortoli E."/>
            <person name="Trovato A."/>
            <person name="Cirillo D.M."/>
        </authorList>
    </citation>
    <scope>NUCLEOTIDE SEQUENCE [LARGE SCALE GENOMIC DNA]</scope>
    <source>
        <strain evidence="3 4">DSM 45247</strain>
    </source>
</reference>
<feature type="compositionally biased region" description="Low complexity" evidence="1">
    <location>
        <begin position="19"/>
        <end position="30"/>
    </location>
</feature>
<feature type="region of interest" description="Disordered" evidence="1">
    <location>
        <begin position="72"/>
        <end position="96"/>
    </location>
</feature>
<evidence type="ECO:0000259" key="2">
    <source>
        <dbReference type="Pfam" id="PF03446"/>
    </source>
</evidence>
<dbReference type="InterPro" id="IPR006115">
    <property type="entry name" value="6PGDH_NADP-bd"/>
</dbReference>
<evidence type="ECO:0000313" key="3">
    <source>
        <dbReference type="EMBL" id="OSC31180.1"/>
    </source>
</evidence>
<accession>A0A1X2LAZ7</accession>
<dbReference type="GO" id="GO:0016491">
    <property type="term" value="F:oxidoreductase activity"/>
    <property type="evidence" value="ECO:0007669"/>
    <property type="project" value="InterPro"/>
</dbReference>
<dbReference type="AlphaFoldDB" id="A0A1X2LAZ7"/>